<reference evidence="1 2" key="1">
    <citation type="journal article" date="2020" name="Nat. Food">
        <title>A phased Vanilla planifolia genome enables genetic improvement of flavour and production.</title>
        <authorList>
            <person name="Hasing T."/>
            <person name="Tang H."/>
            <person name="Brym M."/>
            <person name="Khazi F."/>
            <person name="Huang T."/>
            <person name="Chambers A.H."/>
        </authorList>
    </citation>
    <scope>NUCLEOTIDE SEQUENCE [LARGE SCALE GENOMIC DNA]</scope>
    <source>
        <tissue evidence="1">Leaf</tissue>
    </source>
</reference>
<evidence type="ECO:0000313" key="2">
    <source>
        <dbReference type="Proteomes" id="UP000639772"/>
    </source>
</evidence>
<comment type="caution">
    <text evidence="1">The sequence shown here is derived from an EMBL/GenBank/DDBJ whole genome shotgun (WGS) entry which is preliminary data.</text>
</comment>
<dbReference type="EMBL" id="JADCNM010000184">
    <property type="protein sequence ID" value="KAG0449462.1"/>
    <property type="molecule type" value="Genomic_DNA"/>
</dbReference>
<gene>
    <name evidence="1" type="ORF">HPP92_027297</name>
</gene>
<accession>A0A835PD17</accession>
<dbReference type="Proteomes" id="UP000639772">
    <property type="component" value="Unassembled WGS sequence"/>
</dbReference>
<sequence>MDGGLTQEEELVILSMQAPNLQLKKLGTAGHKNPNPLQLRWQFISGGKKNKARHISQQREGGWS</sequence>
<dbReference type="AlphaFoldDB" id="A0A835PD17"/>
<proteinExistence type="predicted"/>
<protein>
    <submittedName>
        <fullName evidence="1">Uncharacterized protein</fullName>
    </submittedName>
</protein>
<evidence type="ECO:0000313" key="1">
    <source>
        <dbReference type="EMBL" id="KAG0449462.1"/>
    </source>
</evidence>
<organism evidence="1 2">
    <name type="scientific">Vanilla planifolia</name>
    <name type="common">Vanilla</name>
    <dbReference type="NCBI Taxonomy" id="51239"/>
    <lineage>
        <taxon>Eukaryota</taxon>
        <taxon>Viridiplantae</taxon>
        <taxon>Streptophyta</taxon>
        <taxon>Embryophyta</taxon>
        <taxon>Tracheophyta</taxon>
        <taxon>Spermatophyta</taxon>
        <taxon>Magnoliopsida</taxon>
        <taxon>Liliopsida</taxon>
        <taxon>Asparagales</taxon>
        <taxon>Orchidaceae</taxon>
        <taxon>Vanilloideae</taxon>
        <taxon>Vanilleae</taxon>
        <taxon>Vanilla</taxon>
    </lineage>
</organism>
<name>A0A835PD17_VANPL</name>